<dbReference type="InterPro" id="IPR046465">
    <property type="entry name" value="BORCS6_C"/>
</dbReference>
<dbReference type="PANTHER" id="PTHR39708:SF2">
    <property type="entry name" value="BLOC-1-RELATED COMPLEX SUBUNIT 6 C-TERMINAL HELIX DOMAIN-CONTAINING PROTEIN"/>
    <property type="match status" value="1"/>
</dbReference>
<evidence type="ECO:0000313" key="3">
    <source>
        <dbReference type="EMBL" id="RXH77016.1"/>
    </source>
</evidence>
<evidence type="ECO:0000256" key="1">
    <source>
        <dbReference type="SAM" id="MobiDB-lite"/>
    </source>
</evidence>
<dbReference type="EMBL" id="RDQH01000340">
    <property type="protein sequence ID" value="RXH77016.1"/>
    <property type="molecule type" value="Genomic_DNA"/>
</dbReference>
<name>A0A498I084_MALDO</name>
<evidence type="ECO:0000259" key="2">
    <source>
        <dbReference type="Pfam" id="PF10157"/>
    </source>
</evidence>
<accession>A0A498I084</accession>
<comment type="caution">
    <text evidence="3">The sequence shown here is derived from an EMBL/GenBank/DDBJ whole genome shotgun (WGS) entry which is preliminary data.</text>
</comment>
<dbReference type="Pfam" id="PF10157">
    <property type="entry name" value="BORCS6"/>
    <property type="match status" value="1"/>
</dbReference>
<evidence type="ECO:0000313" key="4">
    <source>
        <dbReference type="Proteomes" id="UP000290289"/>
    </source>
</evidence>
<protein>
    <recommendedName>
        <fullName evidence="2">BLOC-1-related complex subunit 6 C-terminal helix domain-containing protein</fullName>
    </recommendedName>
</protein>
<keyword evidence="4" id="KW-1185">Reference proteome</keyword>
<sequence>MQASISKQLLTVGDGTRNKARGNMEEDGGEPPQLPRPTSSKAPISVPRLDPQYACPESTVDPSEDDRTDSKPTLLNQTELFRALEVVERDSLAIADSFTSLFASLRLALSEVTSNSADHMHCFGEASGRLQESVLDAATKGNRYINSCLRLNEEMKSAGSLALQLSCFCLPPYPPYRWQSLALKSRIHFILLYARWVTNVLAVDKNVSSTLYIQAWLRIQHSLELLYLKKAVVLKILRRNVDALDSGVNKLLRLP</sequence>
<organism evidence="3 4">
    <name type="scientific">Malus domestica</name>
    <name type="common">Apple</name>
    <name type="synonym">Pyrus malus</name>
    <dbReference type="NCBI Taxonomy" id="3750"/>
    <lineage>
        <taxon>Eukaryota</taxon>
        <taxon>Viridiplantae</taxon>
        <taxon>Streptophyta</taxon>
        <taxon>Embryophyta</taxon>
        <taxon>Tracheophyta</taxon>
        <taxon>Spermatophyta</taxon>
        <taxon>Magnoliopsida</taxon>
        <taxon>eudicotyledons</taxon>
        <taxon>Gunneridae</taxon>
        <taxon>Pentapetalae</taxon>
        <taxon>rosids</taxon>
        <taxon>fabids</taxon>
        <taxon>Rosales</taxon>
        <taxon>Rosaceae</taxon>
        <taxon>Amygdaloideae</taxon>
        <taxon>Maleae</taxon>
        <taxon>Malus</taxon>
    </lineage>
</organism>
<dbReference type="AlphaFoldDB" id="A0A498I084"/>
<dbReference type="PANTHER" id="PTHR39708">
    <property type="entry name" value="OS07G0483400 PROTEIN"/>
    <property type="match status" value="1"/>
</dbReference>
<feature type="region of interest" description="Disordered" evidence="1">
    <location>
        <begin position="1"/>
        <end position="73"/>
    </location>
</feature>
<feature type="domain" description="BLOC-1-related complex subunit 6 C-terminal helix" evidence="2">
    <location>
        <begin position="82"/>
        <end position="165"/>
    </location>
</feature>
<dbReference type="Proteomes" id="UP000290289">
    <property type="component" value="Chromosome 14"/>
</dbReference>
<reference evidence="3 4" key="1">
    <citation type="submission" date="2018-10" db="EMBL/GenBank/DDBJ databases">
        <title>A high-quality apple genome assembly.</title>
        <authorList>
            <person name="Hu J."/>
        </authorList>
    </citation>
    <scope>NUCLEOTIDE SEQUENCE [LARGE SCALE GENOMIC DNA]</scope>
    <source>
        <strain evidence="4">cv. HFTH1</strain>
        <tissue evidence="3">Young leaf</tissue>
    </source>
</reference>
<gene>
    <name evidence="3" type="ORF">DVH24_019904</name>
</gene>
<proteinExistence type="predicted"/>